<feature type="transmembrane region" description="Helical" evidence="1">
    <location>
        <begin position="198"/>
        <end position="219"/>
    </location>
</feature>
<feature type="signal peptide" evidence="2">
    <location>
        <begin position="1"/>
        <end position="32"/>
    </location>
</feature>
<keyword evidence="1" id="KW-0812">Transmembrane</keyword>
<keyword evidence="1" id="KW-1133">Transmembrane helix</keyword>
<keyword evidence="1" id="KW-0472">Membrane</keyword>
<evidence type="ECO:0000313" key="4">
    <source>
        <dbReference type="Proteomes" id="UP000262056"/>
    </source>
</evidence>
<dbReference type="EMBL" id="DQFB01000002">
    <property type="protein sequence ID" value="HCQ40228.1"/>
    <property type="molecule type" value="Genomic_DNA"/>
</dbReference>
<protein>
    <recommendedName>
        <fullName evidence="5">EGF-like domain-containing protein</fullName>
    </recommendedName>
</protein>
<sequence length="267" mass="27927">MFFVKNNFLKVLGIVFVLSLSMTTTTAPSVFAAEGGVCSGYTLHNTCGGQKTADGLECTCAVGYRCLAPSLSCYCQKDDTCGVATDICDAAHEGQCGVAGGCGKTTTVCKKTVATVSGGSPVYNYDCVYDYSSPCACVLGQTCPDDGIHQCLPTGGCWAPTPTSTGDYTSGEWVYNEPEYKGPIITDIAGLLAPVFKILFYAGIFIGILGIIYSGYLLIASEGDPGRAKEGKDQFTAAILGTLFVLLSVLILRVIINNILGVTNSVL</sequence>
<feature type="transmembrane region" description="Helical" evidence="1">
    <location>
        <begin position="235"/>
        <end position="256"/>
    </location>
</feature>
<dbReference type="Proteomes" id="UP000262056">
    <property type="component" value="Unassembled WGS sequence"/>
</dbReference>
<evidence type="ECO:0000256" key="2">
    <source>
        <dbReference type="SAM" id="SignalP"/>
    </source>
</evidence>
<evidence type="ECO:0000256" key="1">
    <source>
        <dbReference type="SAM" id="Phobius"/>
    </source>
</evidence>
<dbReference type="AlphaFoldDB" id="A0A656PLD7"/>
<gene>
    <name evidence="3" type="ORF">DIU24_00785</name>
</gene>
<proteinExistence type="predicted"/>
<reference evidence="3 4" key="1">
    <citation type="journal article" date="2018" name="Nat. Biotechnol.">
        <title>A standardized bacterial taxonomy based on genome phylogeny substantially revises the tree of life.</title>
        <authorList>
            <person name="Parks D.H."/>
            <person name="Chuvochina M."/>
            <person name="Waite D.W."/>
            <person name="Rinke C."/>
            <person name="Skarshewski A."/>
            <person name="Chaumeil P.A."/>
            <person name="Hugenholtz P."/>
        </authorList>
    </citation>
    <scope>NUCLEOTIDE SEQUENCE [LARGE SCALE GENOMIC DNA]</scope>
    <source>
        <strain evidence="3">UBA12021</strain>
    </source>
</reference>
<organism evidence="3 4">
    <name type="scientific">candidate division WWE3 bacterium</name>
    <dbReference type="NCBI Taxonomy" id="2053526"/>
    <lineage>
        <taxon>Bacteria</taxon>
        <taxon>Katanobacteria</taxon>
    </lineage>
</organism>
<evidence type="ECO:0008006" key="5">
    <source>
        <dbReference type="Google" id="ProtNLM"/>
    </source>
</evidence>
<keyword evidence="2" id="KW-0732">Signal</keyword>
<name>A0A656PLD7_UNCKA</name>
<comment type="caution">
    <text evidence="3">The sequence shown here is derived from an EMBL/GenBank/DDBJ whole genome shotgun (WGS) entry which is preliminary data.</text>
</comment>
<accession>A0A656PLD7</accession>
<evidence type="ECO:0000313" key="3">
    <source>
        <dbReference type="EMBL" id="HCQ40228.1"/>
    </source>
</evidence>
<feature type="chain" id="PRO_5024961342" description="EGF-like domain-containing protein" evidence="2">
    <location>
        <begin position="33"/>
        <end position="267"/>
    </location>
</feature>